<dbReference type="SUPFAM" id="SSF48498">
    <property type="entry name" value="Tetracyclin repressor-like, C-terminal domain"/>
    <property type="match status" value="1"/>
</dbReference>
<proteinExistence type="predicted"/>
<evidence type="ECO:0000256" key="4">
    <source>
        <dbReference type="PROSITE-ProRule" id="PRU00335"/>
    </source>
</evidence>
<dbReference type="SUPFAM" id="SSF46689">
    <property type="entry name" value="Homeodomain-like"/>
    <property type="match status" value="1"/>
</dbReference>
<reference evidence="7" key="1">
    <citation type="submission" date="2019-06" db="EMBL/GenBank/DDBJ databases">
        <title>Gordonia isolated from sludge of a wastewater treatment plant.</title>
        <authorList>
            <person name="Tamura T."/>
            <person name="Aoyama K."/>
            <person name="Kang Y."/>
            <person name="Saito S."/>
            <person name="Akiyama N."/>
            <person name="Yazawa K."/>
            <person name="Gonoi T."/>
            <person name="Mikami Y."/>
        </authorList>
    </citation>
    <scope>NUCLEOTIDE SEQUENCE [LARGE SCALE GENOMIC DNA]</scope>
    <source>
        <strain evidence="7">NBRC 107696</strain>
    </source>
</reference>
<dbReference type="GO" id="GO:0003677">
    <property type="term" value="F:DNA binding"/>
    <property type="evidence" value="ECO:0007669"/>
    <property type="project" value="UniProtKB-UniRule"/>
</dbReference>
<dbReference type="InterPro" id="IPR001647">
    <property type="entry name" value="HTH_TetR"/>
</dbReference>
<keyword evidence="2 4" id="KW-0238">DNA-binding</keyword>
<dbReference type="Pfam" id="PF13305">
    <property type="entry name" value="TetR_C_33"/>
    <property type="match status" value="1"/>
</dbReference>
<evidence type="ECO:0000256" key="2">
    <source>
        <dbReference type="ARBA" id="ARBA00023125"/>
    </source>
</evidence>
<evidence type="ECO:0000256" key="1">
    <source>
        <dbReference type="ARBA" id="ARBA00023015"/>
    </source>
</evidence>
<feature type="domain" description="HTH tetR-type" evidence="5">
    <location>
        <begin position="12"/>
        <end position="72"/>
    </location>
</feature>
<sequence>MVADQVDTVNVDTTRDRLVAAGVDIVDESGHLEVGIRAVAARAGVSHGAPRRYFPTLESLLAAIAATGVADLDAVLRPATRRGIGDAAVEYWRFAQRRPGMFALIFRHDLLDGAGADLRATTGPWFHAITAAAGDADRALTCWAAVHGLCVLAATRVPDAVGVVVDEAAVRRVAERLSR</sequence>
<evidence type="ECO:0000259" key="5">
    <source>
        <dbReference type="PROSITE" id="PS50977"/>
    </source>
</evidence>
<dbReference type="Proteomes" id="UP000444960">
    <property type="component" value="Unassembled WGS sequence"/>
</dbReference>
<protein>
    <submittedName>
        <fullName evidence="6">TetR family transcriptional regulator</fullName>
    </submittedName>
</protein>
<evidence type="ECO:0000313" key="6">
    <source>
        <dbReference type="EMBL" id="GEE02238.1"/>
    </source>
</evidence>
<keyword evidence="1" id="KW-0805">Transcription regulation</keyword>
<dbReference type="InterPro" id="IPR036271">
    <property type="entry name" value="Tet_transcr_reg_TetR-rel_C_sf"/>
</dbReference>
<dbReference type="EMBL" id="BJOV01000005">
    <property type="protein sequence ID" value="GEE02238.1"/>
    <property type="molecule type" value="Genomic_DNA"/>
</dbReference>
<name>A0A7I9VA30_9ACTN</name>
<dbReference type="Gene3D" id="1.10.357.10">
    <property type="entry name" value="Tetracycline Repressor, domain 2"/>
    <property type="match status" value="1"/>
</dbReference>
<accession>A0A7I9VA30</accession>
<dbReference type="PROSITE" id="PS50977">
    <property type="entry name" value="HTH_TETR_2"/>
    <property type="match status" value="1"/>
</dbReference>
<keyword evidence="3" id="KW-0804">Transcription</keyword>
<evidence type="ECO:0000256" key="3">
    <source>
        <dbReference type="ARBA" id="ARBA00023163"/>
    </source>
</evidence>
<dbReference type="AlphaFoldDB" id="A0A7I9VA30"/>
<feature type="DNA-binding region" description="H-T-H motif" evidence="4">
    <location>
        <begin position="35"/>
        <end position="54"/>
    </location>
</feature>
<keyword evidence="7" id="KW-1185">Reference proteome</keyword>
<organism evidence="6 7">
    <name type="scientific">Gordonia spumicola</name>
    <dbReference type="NCBI Taxonomy" id="589161"/>
    <lineage>
        <taxon>Bacteria</taxon>
        <taxon>Bacillati</taxon>
        <taxon>Actinomycetota</taxon>
        <taxon>Actinomycetes</taxon>
        <taxon>Mycobacteriales</taxon>
        <taxon>Gordoniaceae</taxon>
        <taxon>Gordonia</taxon>
    </lineage>
</organism>
<dbReference type="InterPro" id="IPR025996">
    <property type="entry name" value="MT1864/Rv1816-like_C"/>
</dbReference>
<dbReference type="InterPro" id="IPR009057">
    <property type="entry name" value="Homeodomain-like_sf"/>
</dbReference>
<comment type="caution">
    <text evidence="6">The sequence shown here is derived from an EMBL/GenBank/DDBJ whole genome shotgun (WGS) entry which is preliminary data.</text>
</comment>
<gene>
    <name evidence="6" type="ORF">nbrc107696_26840</name>
</gene>
<evidence type="ECO:0000313" key="7">
    <source>
        <dbReference type="Proteomes" id="UP000444960"/>
    </source>
</evidence>